<dbReference type="CDD" id="cd01301">
    <property type="entry name" value="rDP_like"/>
    <property type="match status" value="1"/>
</dbReference>
<dbReference type="PROSITE" id="PS00869">
    <property type="entry name" value="RENAL_DIPEPTIDASE_1"/>
    <property type="match status" value="1"/>
</dbReference>
<keyword evidence="2" id="KW-1185">Reference proteome</keyword>
<dbReference type="Gene3D" id="3.20.20.140">
    <property type="entry name" value="Metal-dependent hydrolases"/>
    <property type="match status" value="1"/>
</dbReference>
<dbReference type="SUPFAM" id="SSF51556">
    <property type="entry name" value="Metallo-dependent hydrolases"/>
    <property type="match status" value="1"/>
</dbReference>
<organism evidence="1 2">
    <name type="scientific">Halobium salinum</name>
    <dbReference type="NCBI Taxonomy" id="1364940"/>
    <lineage>
        <taxon>Archaea</taxon>
        <taxon>Methanobacteriati</taxon>
        <taxon>Methanobacteriota</taxon>
        <taxon>Stenosarchaea group</taxon>
        <taxon>Halobacteria</taxon>
        <taxon>Halobacteriales</taxon>
        <taxon>Haloferacaceae</taxon>
        <taxon>Halobium</taxon>
    </lineage>
</organism>
<dbReference type="PROSITE" id="PS51365">
    <property type="entry name" value="RENAL_DIPEPTIDASE_2"/>
    <property type="match status" value="1"/>
</dbReference>
<dbReference type="PANTHER" id="PTHR10443">
    <property type="entry name" value="MICROSOMAL DIPEPTIDASE"/>
    <property type="match status" value="1"/>
</dbReference>
<dbReference type="GO" id="GO:0016805">
    <property type="term" value="F:dipeptidase activity"/>
    <property type="evidence" value="ECO:0007669"/>
    <property type="project" value="UniProtKB-ARBA"/>
</dbReference>
<dbReference type="InterPro" id="IPR008257">
    <property type="entry name" value="Pept_M19"/>
</dbReference>
<dbReference type="InterPro" id="IPR032466">
    <property type="entry name" value="Metal_Hydrolase"/>
</dbReference>
<evidence type="ECO:0000313" key="1">
    <source>
        <dbReference type="EMBL" id="MFC4358514.1"/>
    </source>
</evidence>
<dbReference type="RefSeq" id="WP_267623739.1">
    <property type="nucleotide sequence ID" value="NZ_JAODIW010000008.1"/>
</dbReference>
<dbReference type="Pfam" id="PF01244">
    <property type="entry name" value="Peptidase_M19"/>
    <property type="match status" value="1"/>
</dbReference>
<proteinExistence type="predicted"/>
<protein>
    <submittedName>
        <fullName evidence="1">Dipeptidase</fullName>
    </submittedName>
</protein>
<evidence type="ECO:0000313" key="2">
    <source>
        <dbReference type="Proteomes" id="UP001595921"/>
    </source>
</evidence>
<comment type="caution">
    <text evidence="1">The sequence shown here is derived from an EMBL/GenBank/DDBJ whole genome shotgun (WGS) entry which is preliminary data.</text>
</comment>
<name>A0ABD5PCR8_9EURY</name>
<reference evidence="1 2" key="1">
    <citation type="journal article" date="2019" name="Int. J. Syst. Evol. Microbiol.">
        <title>The Global Catalogue of Microorganisms (GCM) 10K type strain sequencing project: providing services to taxonomists for standard genome sequencing and annotation.</title>
        <authorList>
            <consortium name="The Broad Institute Genomics Platform"/>
            <consortium name="The Broad Institute Genome Sequencing Center for Infectious Disease"/>
            <person name="Wu L."/>
            <person name="Ma J."/>
        </authorList>
    </citation>
    <scope>NUCLEOTIDE SEQUENCE [LARGE SCALE GENOMIC DNA]</scope>
    <source>
        <strain evidence="1 2">CGMCC 1.12553</strain>
    </source>
</reference>
<dbReference type="PANTHER" id="PTHR10443:SF12">
    <property type="entry name" value="DIPEPTIDASE"/>
    <property type="match status" value="1"/>
</dbReference>
<dbReference type="EMBL" id="JBHSDS010000006">
    <property type="protein sequence ID" value="MFC4358514.1"/>
    <property type="molecule type" value="Genomic_DNA"/>
</dbReference>
<dbReference type="AlphaFoldDB" id="A0ABD5PCR8"/>
<gene>
    <name evidence="1" type="ORF">ACFO0N_11240</name>
</gene>
<sequence length="353" mass="37276">MTASPPPVFDGHNDTLLDLHLDERGGGRSFFGRSDAGHIDLPRAREGGFAGGCFAMFVPSEVTHELVRTDDGYDVPFPPPLAPDYARRYANDLLDRLHRLEAASEGALRVVESASEIESCLSDPDGPVAALPHLEGADPVAPDLSNLDALYGRGVRSIGLTWARENAFAHGAPFRYPASPDSGPGLTDRGEALVRACNERGIVVDCAHLDEAGVRDVARVSEAPLVVSHAGVHGICPSARNVSDATIDAVGDSDGVVGVSFAVEGLRPDGEQEPDTPLATVVDHVAYVAERIGVEGVALGSDFDGATVPESVGDVTGLPRLFEALADRGFTRRERERIAHGNWLRVLEATLGG</sequence>
<dbReference type="InterPro" id="IPR000180">
    <property type="entry name" value="Dipep_AS"/>
</dbReference>
<dbReference type="Proteomes" id="UP001595921">
    <property type="component" value="Unassembled WGS sequence"/>
</dbReference>
<accession>A0ABD5PCR8</accession>